<dbReference type="SUPFAM" id="SSF53098">
    <property type="entry name" value="Ribonuclease H-like"/>
    <property type="match status" value="1"/>
</dbReference>
<name>A0A8J7K2R6_9NEIS</name>
<protein>
    <recommendedName>
        <fullName evidence="3">Integrase catalytic domain-containing protein</fullName>
    </recommendedName>
</protein>
<dbReference type="Proteomes" id="UP000604481">
    <property type="component" value="Unassembled WGS sequence"/>
</dbReference>
<dbReference type="InterPro" id="IPR012337">
    <property type="entry name" value="RNaseH-like_sf"/>
</dbReference>
<keyword evidence="2" id="KW-1185">Reference proteome</keyword>
<organism evidence="1 2">
    <name type="scientific">Chitinilyticum piscinae</name>
    <dbReference type="NCBI Taxonomy" id="2866724"/>
    <lineage>
        <taxon>Bacteria</taxon>
        <taxon>Pseudomonadati</taxon>
        <taxon>Pseudomonadota</taxon>
        <taxon>Betaproteobacteria</taxon>
        <taxon>Neisseriales</taxon>
        <taxon>Chitinibacteraceae</taxon>
        <taxon>Chitinilyticum</taxon>
    </lineage>
</organism>
<evidence type="ECO:0000313" key="2">
    <source>
        <dbReference type="Proteomes" id="UP000604481"/>
    </source>
</evidence>
<evidence type="ECO:0000313" key="1">
    <source>
        <dbReference type="EMBL" id="MBE9610856.1"/>
    </source>
</evidence>
<reference evidence="1 2" key="1">
    <citation type="submission" date="2020-10" db="EMBL/GenBank/DDBJ databases">
        <title>The genome sequence of Chitinilyticum litopenaei 4Y14.</title>
        <authorList>
            <person name="Liu Y."/>
        </authorList>
    </citation>
    <scope>NUCLEOTIDE SEQUENCE [LARGE SCALE GENOMIC DNA]</scope>
    <source>
        <strain evidence="1 2">4Y14</strain>
    </source>
</reference>
<sequence>MYISIRECQFSSYDKQNFLLDYRLVLSISRRGNYHDNAIAENFFQLLQRERIKRKTYLDWEEVGRDISDYM</sequence>
<dbReference type="EMBL" id="JADFUA010000014">
    <property type="protein sequence ID" value="MBE9610856.1"/>
    <property type="molecule type" value="Genomic_DNA"/>
</dbReference>
<accession>A0A8J7K2R6</accession>
<dbReference type="AlphaFoldDB" id="A0A8J7K2R6"/>
<gene>
    <name evidence="1" type="ORF">INR99_16070</name>
</gene>
<evidence type="ECO:0008006" key="3">
    <source>
        <dbReference type="Google" id="ProtNLM"/>
    </source>
</evidence>
<comment type="caution">
    <text evidence="1">The sequence shown here is derived from an EMBL/GenBank/DDBJ whole genome shotgun (WGS) entry which is preliminary data.</text>
</comment>
<proteinExistence type="predicted"/>